<evidence type="ECO:0000313" key="3">
    <source>
        <dbReference type="Proteomes" id="UP000641932"/>
    </source>
</evidence>
<dbReference type="AlphaFoldDB" id="A0A917ZZ41"/>
<feature type="compositionally biased region" description="Low complexity" evidence="1">
    <location>
        <begin position="250"/>
        <end position="264"/>
    </location>
</feature>
<dbReference type="Proteomes" id="UP000641932">
    <property type="component" value="Unassembled WGS sequence"/>
</dbReference>
<comment type="caution">
    <text evidence="2">The sequence shown here is derived from an EMBL/GenBank/DDBJ whole genome shotgun (WGS) entry which is preliminary data.</text>
</comment>
<reference evidence="2" key="2">
    <citation type="submission" date="2020-09" db="EMBL/GenBank/DDBJ databases">
        <authorList>
            <person name="Sun Q."/>
            <person name="Zhou Y."/>
        </authorList>
    </citation>
    <scope>NUCLEOTIDE SEQUENCE</scope>
    <source>
        <strain evidence="2">CGMCC 4.7201</strain>
    </source>
</reference>
<feature type="region of interest" description="Disordered" evidence="1">
    <location>
        <begin position="27"/>
        <end position="53"/>
    </location>
</feature>
<sequence length="264" mass="27110">MSEQAAASGEPVEVLAARSAYTQTFANPDGTFTLRQSSAPQRAQSSDGTWRSVDTTLERRADGSVAPRAAVADVRFSGGGSGDLIRLGDRSGHALSLDWGKDLPAPVLEGSSATYPDVLPDVDLRLTATAEGYQEVLVVKTAQAADNPQLARITLSAQGDGVSVVPGIGAGVRAVDDDGNTVFVGPSAQMWDSAGDTGTKTHLVRTSAMGQAGRDSPTPDGPSDDDHVHPADGPSGGDTVAELPGEGGPRRYLGGPRLRVAPRA</sequence>
<protein>
    <submittedName>
        <fullName evidence="2">Uncharacterized protein</fullName>
    </submittedName>
</protein>
<dbReference type="RefSeq" id="WP_189136005.1">
    <property type="nucleotide sequence ID" value="NZ_BMMS01000091.1"/>
</dbReference>
<accession>A0A917ZZ41</accession>
<reference evidence="2" key="1">
    <citation type="journal article" date="2014" name="Int. J. Syst. Evol. Microbiol.">
        <title>Complete genome sequence of Corynebacterium casei LMG S-19264T (=DSM 44701T), isolated from a smear-ripened cheese.</title>
        <authorList>
            <consortium name="US DOE Joint Genome Institute (JGI-PGF)"/>
            <person name="Walter F."/>
            <person name="Albersmeier A."/>
            <person name="Kalinowski J."/>
            <person name="Ruckert C."/>
        </authorList>
    </citation>
    <scope>NUCLEOTIDE SEQUENCE</scope>
    <source>
        <strain evidence="2">CGMCC 4.7201</strain>
    </source>
</reference>
<keyword evidence="3" id="KW-1185">Reference proteome</keyword>
<proteinExistence type="predicted"/>
<name>A0A917ZZ41_9ACTN</name>
<gene>
    <name evidence="2" type="ORF">GCM10012280_71650</name>
</gene>
<organism evidence="2 3">
    <name type="scientific">Wenjunlia tyrosinilytica</name>
    <dbReference type="NCBI Taxonomy" id="1544741"/>
    <lineage>
        <taxon>Bacteria</taxon>
        <taxon>Bacillati</taxon>
        <taxon>Actinomycetota</taxon>
        <taxon>Actinomycetes</taxon>
        <taxon>Kitasatosporales</taxon>
        <taxon>Streptomycetaceae</taxon>
        <taxon>Wenjunlia</taxon>
    </lineage>
</organism>
<dbReference type="EMBL" id="BMMS01000091">
    <property type="protein sequence ID" value="GGP01223.1"/>
    <property type="molecule type" value="Genomic_DNA"/>
</dbReference>
<evidence type="ECO:0000313" key="2">
    <source>
        <dbReference type="EMBL" id="GGP01223.1"/>
    </source>
</evidence>
<evidence type="ECO:0000256" key="1">
    <source>
        <dbReference type="SAM" id="MobiDB-lite"/>
    </source>
</evidence>
<feature type="compositionally biased region" description="Low complexity" evidence="1">
    <location>
        <begin position="35"/>
        <end position="46"/>
    </location>
</feature>
<feature type="region of interest" description="Disordered" evidence="1">
    <location>
        <begin position="209"/>
        <end position="264"/>
    </location>
</feature>